<feature type="transmembrane region" description="Helical" evidence="8">
    <location>
        <begin position="252"/>
        <end position="271"/>
    </location>
</feature>
<dbReference type="InterPro" id="IPR028362">
    <property type="entry name" value="AlgI"/>
</dbReference>
<evidence type="ECO:0000256" key="1">
    <source>
        <dbReference type="ARBA" id="ARBA00004651"/>
    </source>
</evidence>
<reference evidence="9 10" key="1">
    <citation type="submission" date="2024-02" db="EMBL/GenBank/DDBJ databases">
        <title>Genome and pathogenicity analysis of Helicobacter mastomyrinus isolated from mice.</title>
        <authorList>
            <person name="Zhu L."/>
        </authorList>
    </citation>
    <scope>NUCLEOTIDE SEQUENCE [LARGE SCALE GENOMIC DNA]</scope>
    <source>
        <strain evidence="9 10">Hm-17</strain>
    </source>
</reference>
<gene>
    <name evidence="9" type="ORF">V3I05_04015</name>
</gene>
<dbReference type="InterPro" id="IPR051085">
    <property type="entry name" value="MB_O-acyltransferase"/>
</dbReference>
<feature type="transmembrane region" description="Helical" evidence="8">
    <location>
        <begin position="156"/>
        <end position="176"/>
    </location>
</feature>
<evidence type="ECO:0000256" key="6">
    <source>
        <dbReference type="ARBA" id="ARBA00023136"/>
    </source>
</evidence>
<evidence type="ECO:0000256" key="7">
    <source>
        <dbReference type="PIRNR" id="PIRNR016636"/>
    </source>
</evidence>
<feature type="transmembrane region" description="Helical" evidence="8">
    <location>
        <begin position="114"/>
        <end position="135"/>
    </location>
</feature>
<evidence type="ECO:0000256" key="5">
    <source>
        <dbReference type="ARBA" id="ARBA00022989"/>
    </source>
</evidence>
<dbReference type="EMBL" id="CP145316">
    <property type="protein sequence ID" value="XAM18853.1"/>
    <property type="molecule type" value="Genomic_DNA"/>
</dbReference>
<feature type="transmembrane region" description="Helical" evidence="8">
    <location>
        <begin position="196"/>
        <end position="217"/>
    </location>
</feature>
<feature type="transmembrane region" description="Helical" evidence="8">
    <location>
        <begin position="7"/>
        <end position="26"/>
    </location>
</feature>
<proteinExistence type="inferred from homology"/>
<protein>
    <submittedName>
        <fullName evidence="9">MBOAT family O-acyltransferase</fullName>
        <ecNumber evidence="9">2.3.-.-</ecNumber>
    </submittedName>
</protein>
<dbReference type="PIRSF" id="PIRSF016636">
    <property type="entry name" value="AlgI_DltB"/>
    <property type="match status" value="1"/>
</dbReference>
<feature type="transmembrane region" description="Helical" evidence="8">
    <location>
        <begin position="72"/>
        <end position="94"/>
    </location>
</feature>
<dbReference type="PANTHER" id="PTHR13285">
    <property type="entry name" value="ACYLTRANSFERASE"/>
    <property type="match status" value="1"/>
</dbReference>
<comment type="subcellular location">
    <subcellularLocation>
        <location evidence="1">Cell membrane</location>
        <topology evidence="1">Multi-pass membrane protein</topology>
    </subcellularLocation>
</comment>
<accession>A0ABZ3F6P7</accession>
<keyword evidence="5 8" id="KW-1133">Transmembrane helix</keyword>
<dbReference type="InterPro" id="IPR024194">
    <property type="entry name" value="Ac/AlaTfrase_AlgI/DltB"/>
</dbReference>
<evidence type="ECO:0000256" key="3">
    <source>
        <dbReference type="ARBA" id="ARBA00022475"/>
    </source>
</evidence>
<evidence type="ECO:0000313" key="10">
    <source>
        <dbReference type="Proteomes" id="UP001434737"/>
    </source>
</evidence>
<keyword evidence="10" id="KW-1185">Reference proteome</keyword>
<dbReference type="Proteomes" id="UP001434737">
    <property type="component" value="Chromosome"/>
</dbReference>
<feature type="transmembrane region" description="Helical" evidence="8">
    <location>
        <begin position="38"/>
        <end position="65"/>
    </location>
</feature>
<dbReference type="PANTHER" id="PTHR13285:SF18">
    <property type="entry name" value="PROTEIN-CYSTEINE N-PALMITOYLTRANSFERASE RASP"/>
    <property type="match status" value="1"/>
</dbReference>
<keyword evidence="6 7" id="KW-0472">Membrane</keyword>
<organism evidence="9 10">
    <name type="scientific">Helicobacter mastomyrinus</name>
    <dbReference type="NCBI Taxonomy" id="287948"/>
    <lineage>
        <taxon>Bacteria</taxon>
        <taxon>Pseudomonadati</taxon>
        <taxon>Campylobacterota</taxon>
        <taxon>Epsilonproteobacteria</taxon>
        <taxon>Campylobacterales</taxon>
        <taxon>Helicobacteraceae</taxon>
        <taxon>Helicobacter</taxon>
    </lineage>
</organism>
<dbReference type="GO" id="GO:0016746">
    <property type="term" value="F:acyltransferase activity"/>
    <property type="evidence" value="ECO:0007669"/>
    <property type="project" value="UniProtKB-KW"/>
</dbReference>
<feature type="transmembrane region" description="Helical" evidence="8">
    <location>
        <begin position="334"/>
        <end position="351"/>
    </location>
</feature>
<feature type="transmembrane region" description="Helical" evidence="8">
    <location>
        <begin position="445"/>
        <end position="467"/>
    </location>
</feature>
<dbReference type="Pfam" id="PF03062">
    <property type="entry name" value="MBOAT"/>
    <property type="match status" value="1"/>
</dbReference>
<keyword evidence="7 9" id="KW-0012">Acyltransferase</keyword>
<evidence type="ECO:0000256" key="2">
    <source>
        <dbReference type="ARBA" id="ARBA00010323"/>
    </source>
</evidence>
<feature type="transmembrane region" description="Helical" evidence="8">
    <location>
        <begin position="403"/>
        <end position="424"/>
    </location>
</feature>
<evidence type="ECO:0000256" key="4">
    <source>
        <dbReference type="ARBA" id="ARBA00022692"/>
    </source>
</evidence>
<name>A0ABZ3F6P7_9HELI</name>
<keyword evidence="3 7" id="KW-1003">Cell membrane</keyword>
<evidence type="ECO:0000313" key="9">
    <source>
        <dbReference type="EMBL" id="XAM18853.1"/>
    </source>
</evidence>
<dbReference type="InterPro" id="IPR004299">
    <property type="entry name" value="MBOAT_fam"/>
</dbReference>
<comment type="similarity">
    <text evidence="2 7">Belongs to the membrane-bound acyltransferase family.</text>
</comment>
<sequence length="470" mass="54616">MSFFSIEFSILLLLFFILYWSIPFLSWRNLSLLAFNYLVIYLFSPYFALIVLIYTCLVYSLALFIDSLRTRFALLASMIFVLLFLCFFKYYSYIKDEFDALLALLGLDFLEIDIIFPLGISFYTFASITYLCSVYENSKYLAQDDYYQEENPALESFVGVATYLSFFATFMAGPIMRSESFFSQYHTKREFGSIDMIITLILFGFVKKAIIANYLGIYAMPILNTPFEYHALELLSALFAYSIQLYCDFSGYVNLVCAFGLMLGFTLPLNFNMPYMAKNLKDFWSRWHISLSTFIRDYIYIPLGGNKKGFLNTQLFVLIAFGLSGLWHGNTLTFLIWGLMHGFGIVWLNVLRKLGIDLHNVPFVGAFFTFLFVSFCWIFFYYHSLEEVRGFFLAFYYGFTLPVPFYTWALLGGFLVLFVCYPLMHDSMEICQKALAFIPWIIKPIILSVIFTLCIVIMPSGIPHFIYASF</sequence>
<keyword evidence="4 8" id="KW-0812">Transmembrane</keyword>
<dbReference type="EC" id="2.3.-.-" evidence="9"/>
<dbReference type="PIRSF" id="PIRSF500217">
    <property type="entry name" value="AlgI"/>
    <property type="match status" value="1"/>
</dbReference>
<dbReference type="RefSeq" id="WP_343354090.1">
    <property type="nucleotide sequence ID" value="NZ_CP145316.1"/>
</dbReference>
<evidence type="ECO:0000256" key="8">
    <source>
        <dbReference type="SAM" id="Phobius"/>
    </source>
</evidence>
<keyword evidence="7 9" id="KW-0808">Transferase</keyword>
<feature type="transmembrane region" description="Helical" evidence="8">
    <location>
        <begin position="363"/>
        <end position="383"/>
    </location>
</feature>